<dbReference type="AlphaFoldDB" id="E6JYV5"/>
<accession>E6JYV5</accession>
<dbReference type="Proteomes" id="UP000004946">
    <property type="component" value="Chromosome"/>
</dbReference>
<dbReference type="RefSeq" id="WP_006290443.1">
    <property type="nucleotide sequence ID" value="NZ_AP012333.1"/>
</dbReference>
<comment type="caution">
    <text evidence="2">The sequence shown here is derived from an EMBL/GenBank/DDBJ whole genome shotgun (WGS) entry which is preliminary data.</text>
</comment>
<keyword evidence="3" id="KW-1185">Reference proteome</keyword>
<reference evidence="2 3" key="1">
    <citation type="submission" date="2010-12" db="EMBL/GenBank/DDBJ databases">
        <authorList>
            <person name="Muzny D."/>
            <person name="Qin X."/>
            <person name="Buhay C."/>
            <person name="Dugan-Rocha S."/>
            <person name="Ding Y."/>
            <person name="Chen G."/>
            <person name="Hawes A."/>
            <person name="Holder M."/>
            <person name="Jhangiani S."/>
            <person name="Johnson A."/>
            <person name="Khan Z."/>
            <person name="Li Z."/>
            <person name="Liu W."/>
            <person name="Liu X."/>
            <person name="Perez L."/>
            <person name="Shen H."/>
            <person name="Wang Q."/>
            <person name="Watt J."/>
            <person name="Xi L."/>
            <person name="Xin Y."/>
            <person name="Zhou J."/>
            <person name="Deng J."/>
            <person name="Jiang H."/>
            <person name="Liu Y."/>
            <person name="Qu J."/>
            <person name="Song X.-Z."/>
            <person name="Zhang L."/>
            <person name="Villasana D."/>
            <person name="Johnson A."/>
            <person name="Liu J."/>
            <person name="Liyanage D."/>
            <person name="Lorensuhewa L."/>
            <person name="Robinson T."/>
            <person name="Song A."/>
            <person name="Song B.-B."/>
            <person name="Dinh H."/>
            <person name="Thornton R."/>
            <person name="Coyle M."/>
            <person name="Francisco L."/>
            <person name="Jackson L."/>
            <person name="Javaid M."/>
            <person name="Korchina V."/>
            <person name="Kovar C."/>
            <person name="Mata R."/>
            <person name="Mathew T."/>
            <person name="Ngo R."/>
            <person name="Nguyen L."/>
            <person name="Nguyen N."/>
            <person name="Okwuonu G."/>
            <person name="Ongeri F."/>
            <person name="Pham C."/>
            <person name="Simmons D."/>
            <person name="Wilczek-Boney K."/>
            <person name="Hale W."/>
            <person name="Jakkamsetti A."/>
            <person name="Pham P."/>
            <person name="Ruth R."/>
            <person name="San Lucas F."/>
            <person name="Warren J."/>
            <person name="Zhang J."/>
            <person name="Zhao Z."/>
            <person name="Zhou C."/>
            <person name="Zhu D."/>
            <person name="Lee S."/>
            <person name="Bess C."/>
            <person name="Blankenburg K."/>
            <person name="Forbes L."/>
            <person name="Fu Q."/>
            <person name="Gubbala S."/>
            <person name="Hirani K."/>
            <person name="Jayaseelan J.C."/>
            <person name="Lara F."/>
            <person name="Munidasa M."/>
            <person name="Palculict T."/>
            <person name="Patil S."/>
            <person name="Pu L.-L."/>
            <person name="Saada N."/>
            <person name="Tang L."/>
            <person name="Weissenberger G."/>
            <person name="Zhu Y."/>
            <person name="Hemphill L."/>
            <person name="Shang Y."/>
            <person name="Youmans B."/>
            <person name="Ayvaz T."/>
            <person name="Ross M."/>
            <person name="Santibanez J."/>
            <person name="Aqrawi P."/>
            <person name="Gross S."/>
            <person name="Joshi V."/>
            <person name="Fowler G."/>
            <person name="Nazareth L."/>
            <person name="Reid J."/>
            <person name="Worley K."/>
            <person name="Petrosino J."/>
            <person name="Highlander S."/>
            <person name="Gibbs R."/>
        </authorList>
    </citation>
    <scope>NUCLEOTIDE SEQUENCE [LARGE SCALE GENOMIC DNA]</scope>
    <source>
        <strain evidence="2 3">DSM 10105</strain>
    </source>
</reference>
<evidence type="ECO:0000313" key="3">
    <source>
        <dbReference type="Proteomes" id="UP000004946"/>
    </source>
</evidence>
<feature type="compositionally biased region" description="Basic and acidic residues" evidence="1">
    <location>
        <begin position="1"/>
        <end position="12"/>
    </location>
</feature>
<name>E6JYV5_PARDN</name>
<dbReference type="eggNOG" id="ENOG503361K">
    <property type="taxonomic scope" value="Bacteria"/>
</dbReference>
<dbReference type="EMBL" id="AEON01000001">
    <property type="protein sequence ID" value="EFT83890.1"/>
    <property type="molecule type" value="Genomic_DNA"/>
</dbReference>
<evidence type="ECO:0000256" key="1">
    <source>
        <dbReference type="SAM" id="MobiDB-lite"/>
    </source>
</evidence>
<dbReference type="HOGENOM" id="CLU_151863_0_0_11"/>
<gene>
    <name evidence="2" type="ORF">HMPREF0620_0895</name>
</gene>
<dbReference type="InterPro" id="IPR025242">
    <property type="entry name" value="DUF4193"/>
</dbReference>
<proteinExistence type="predicted"/>
<organism evidence="2 3">
    <name type="scientific">Parascardovia denticolens DSM 10105 = JCM 12538</name>
    <dbReference type="NCBI Taxonomy" id="864564"/>
    <lineage>
        <taxon>Bacteria</taxon>
        <taxon>Bacillati</taxon>
        <taxon>Actinomycetota</taxon>
        <taxon>Actinomycetes</taxon>
        <taxon>Bifidobacteriales</taxon>
        <taxon>Bifidobacteriaceae</taxon>
        <taxon>Parascardovia</taxon>
    </lineage>
</organism>
<feature type="region of interest" description="Disordered" evidence="1">
    <location>
        <begin position="1"/>
        <end position="37"/>
    </location>
</feature>
<dbReference type="Pfam" id="PF13834">
    <property type="entry name" value="DUF4193"/>
    <property type="match status" value="1"/>
</dbReference>
<evidence type="ECO:0000313" key="2">
    <source>
        <dbReference type="EMBL" id="EFT83890.1"/>
    </source>
</evidence>
<evidence type="ECO:0008006" key="4">
    <source>
        <dbReference type="Google" id="ProtNLM"/>
    </source>
</evidence>
<dbReference type="KEGG" id="pdo:PSDT_0740"/>
<dbReference type="PATRIC" id="fig|864564.6.peg.817"/>
<sequence length="97" mass="10794">MAQDYDAPRSKDEDEESLEALSNSARQEQAADLDDDENAIAEDYELPGADLSNEDSSVTVIPQQGDEFVCSECFLVYNRRLLDHYENGKPVCKDCAA</sequence>
<protein>
    <recommendedName>
        <fullName evidence="4">dUTPase</fullName>
    </recommendedName>
</protein>